<evidence type="ECO:0000313" key="2">
    <source>
        <dbReference type="Proteomes" id="UP000288805"/>
    </source>
</evidence>
<reference evidence="1 2" key="1">
    <citation type="journal article" date="2018" name="PLoS Genet.">
        <title>Population sequencing reveals clonal diversity and ancestral inbreeding in the grapevine cultivar Chardonnay.</title>
        <authorList>
            <person name="Roach M.J."/>
            <person name="Johnson D.L."/>
            <person name="Bohlmann J."/>
            <person name="van Vuuren H.J."/>
            <person name="Jones S.J."/>
            <person name="Pretorius I.S."/>
            <person name="Schmidt S.A."/>
            <person name="Borneman A.R."/>
        </authorList>
    </citation>
    <scope>NUCLEOTIDE SEQUENCE [LARGE SCALE GENOMIC DNA]</scope>
    <source>
        <strain evidence="2">cv. Chardonnay</strain>
        <tissue evidence="1">Leaf</tissue>
    </source>
</reference>
<evidence type="ECO:0000313" key="1">
    <source>
        <dbReference type="EMBL" id="RVW60712.1"/>
    </source>
</evidence>
<gene>
    <name evidence="1" type="ORF">CK203_053041</name>
</gene>
<proteinExistence type="predicted"/>
<name>A0A438FL38_VITVI</name>
<comment type="caution">
    <text evidence="1">The sequence shown here is derived from an EMBL/GenBank/DDBJ whole genome shotgun (WGS) entry which is preliminary data.</text>
</comment>
<accession>A0A438FL38</accession>
<dbReference type="AlphaFoldDB" id="A0A438FL38"/>
<dbReference type="Proteomes" id="UP000288805">
    <property type="component" value="Unassembled WGS sequence"/>
</dbReference>
<dbReference type="EMBL" id="QGNW01000847">
    <property type="protein sequence ID" value="RVW60712.1"/>
    <property type="molecule type" value="Genomic_DNA"/>
</dbReference>
<sequence>MFVHVSNYQHTLVEGRQILDVLISNEVIDSKDEGQHQCTHKWDSNRLIPKFSRAKEGPFPYLFILVMEALSQILLRVREGGFISGFKARSFGRSKLVINFMSLKINMEKHELISIGVDSNMEMLAALLVCRVSSLI</sequence>
<organism evidence="1 2">
    <name type="scientific">Vitis vinifera</name>
    <name type="common">Grape</name>
    <dbReference type="NCBI Taxonomy" id="29760"/>
    <lineage>
        <taxon>Eukaryota</taxon>
        <taxon>Viridiplantae</taxon>
        <taxon>Streptophyta</taxon>
        <taxon>Embryophyta</taxon>
        <taxon>Tracheophyta</taxon>
        <taxon>Spermatophyta</taxon>
        <taxon>Magnoliopsida</taxon>
        <taxon>eudicotyledons</taxon>
        <taxon>Gunneridae</taxon>
        <taxon>Pentapetalae</taxon>
        <taxon>rosids</taxon>
        <taxon>Vitales</taxon>
        <taxon>Vitaceae</taxon>
        <taxon>Viteae</taxon>
        <taxon>Vitis</taxon>
    </lineage>
</organism>
<protein>
    <submittedName>
        <fullName evidence="1">Uncharacterized protein</fullName>
    </submittedName>
</protein>